<feature type="domain" description="Transglutaminase-like" evidence="3">
    <location>
        <begin position="424"/>
        <end position="495"/>
    </location>
</feature>
<dbReference type="EMBL" id="FNON01000001">
    <property type="protein sequence ID" value="SDW25766.1"/>
    <property type="molecule type" value="Genomic_DNA"/>
</dbReference>
<keyword evidence="2" id="KW-0472">Membrane</keyword>
<dbReference type="AlphaFoldDB" id="A0A1H2S2E3"/>
<organism evidence="4 5">
    <name type="scientific">Amycolatopsis xylanica</name>
    <dbReference type="NCBI Taxonomy" id="589385"/>
    <lineage>
        <taxon>Bacteria</taxon>
        <taxon>Bacillati</taxon>
        <taxon>Actinomycetota</taxon>
        <taxon>Actinomycetes</taxon>
        <taxon>Pseudonocardiales</taxon>
        <taxon>Pseudonocardiaceae</taxon>
        <taxon>Amycolatopsis</taxon>
    </lineage>
</organism>
<dbReference type="SMART" id="SM00460">
    <property type="entry name" value="TGc"/>
    <property type="match status" value="1"/>
</dbReference>
<dbReference type="Pfam" id="PF01841">
    <property type="entry name" value="Transglut_core"/>
    <property type="match status" value="1"/>
</dbReference>
<feature type="transmembrane region" description="Helical" evidence="2">
    <location>
        <begin position="157"/>
        <end position="179"/>
    </location>
</feature>
<name>A0A1H2S2E3_9PSEU</name>
<dbReference type="SUPFAM" id="SSF54001">
    <property type="entry name" value="Cysteine proteinases"/>
    <property type="match status" value="1"/>
</dbReference>
<dbReference type="InterPro" id="IPR002931">
    <property type="entry name" value="Transglutaminase-like"/>
</dbReference>
<dbReference type="RefSeq" id="WP_091285132.1">
    <property type="nucleotide sequence ID" value="NZ_FNON01000001.1"/>
</dbReference>
<dbReference type="Proteomes" id="UP000199515">
    <property type="component" value="Unassembled WGS sequence"/>
</dbReference>
<feature type="transmembrane region" description="Helical" evidence="2">
    <location>
        <begin position="186"/>
        <end position="204"/>
    </location>
</feature>
<keyword evidence="5" id="KW-1185">Reference proteome</keyword>
<feature type="compositionally biased region" description="Pro residues" evidence="1">
    <location>
        <begin position="516"/>
        <end position="531"/>
    </location>
</feature>
<keyword evidence="2" id="KW-1133">Transmembrane helix</keyword>
<evidence type="ECO:0000256" key="2">
    <source>
        <dbReference type="SAM" id="Phobius"/>
    </source>
</evidence>
<feature type="transmembrane region" description="Helical" evidence="2">
    <location>
        <begin position="547"/>
        <end position="571"/>
    </location>
</feature>
<keyword evidence="2" id="KW-0812">Transmembrane</keyword>
<dbReference type="STRING" id="589385.SAMN05421504_10186"/>
<reference evidence="4 5" key="1">
    <citation type="submission" date="2016-10" db="EMBL/GenBank/DDBJ databases">
        <authorList>
            <person name="de Groot N.N."/>
        </authorList>
    </citation>
    <scope>NUCLEOTIDE SEQUENCE [LARGE SCALE GENOMIC DNA]</scope>
    <source>
        <strain evidence="4 5">CPCC 202699</strain>
    </source>
</reference>
<evidence type="ECO:0000259" key="3">
    <source>
        <dbReference type="SMART" id="SM00460"/>
    </source>
</evidence>
<feature type="compositionally biased region" description="Low complexity" evidence="1">
    <location>
        <begin position="500"/>
        <end position="512"/>
    </location>
</feature>
<accession>A0A1H2S2E3</accession>
<dbReference type="PANTHER" id="PTHR42736:SF1">
    <property type="entry name" value="PROTEIN-GLUTAMINE GAMMA-GLUTAMYLTRANSFERASE"/>
    <property type="match status" value="1"/>
</dbReference>
<evidence type="ECO:0000313" key="4">
    <source>
        <dbReference type="EMBL" id="SDW25766.1"/>
    </source>
</evidence>
<dbReference type="OrthoDB" id="9804023at2"/>
<feature type="region of interest" description="Disordered" evidence="1">
    <location>
        <begin position="500"/>
        <end position="537"/>
    </location>
</feature>
<dbReference type="PANTHER" id="PTHR42736">
    <property type="entry name" value="PROTEIN-GLUTAMINE GAMMA-GLUTAMYLTRANSFERASE"/>
    <property type="match status" value="1"/>
</dbReference>
<dbReference type="InterPro" id="IPR052901">
    <property type="entry name" value="Bact_TGase-like"/>
</dbReference>
<evidence type="ECO:0000313" key="5">
    <source>
        <dbReference type="Proteomes" id="UP000199515"/>
    </source>
</evidence>
<dbReference type="InterPro" id="IPR038765">
    <property type="entry name" value="Papain-like_cys_pep_sf"/>
</dbReference>
<evidence type="ECO:0000256" key="1">
    <source>
        <dbReference type="SAM" id="MobiDB-lite"/>
    </source>
</evidence>
<protein>
    <recommendedName>
        <fullName evidence="3">Transglutaminase-like domain-containing protein</fullName>
    </recommendedName>
</protein>
<proteinExistence type="predicted"/>
<feature type="transmembrane region" description="Helical" evidence="2">
    <location>
        <begin position="57"/>
        <end position="76"/>
    </location>
</feature>
<dbReference type="Gene3D" id="3.10.620.30">
    <property type="match status" value="1"/>
</dbReference>
<feature type="transmembrane region" description="Helical" evidence="2">
    <location>
        <begin position="115"/>
        <end position="137"/>
    </location>
</feature>
<gene>
    <name evidence="4" type="ORF">SAMN05421504_10186</name>
</gene>
<sequence>MERDRVRVACVLAAAAGAGLLFGPVFGIAALILPVAAVVLAAFGAVELSRRVPALTVWRPVLVLAGGLLAVIETALARTTLAGLPTGSTLRALADGVTRSWQLTLQSTWPMRPDLMVFVPLAVLLACVLGVELLHWVRAPLVALLPSLAVAGLSQAYSALTGPVAVAAALWFAVLAGMLSWTGRRMVLPAVALCVLGAVAVAVADPAGRQAYSLRETAPVDTTPVTGPLSGIAARLANPAVPVFSYRAGTRVNRWSLAVLDRFDGVNWSSGGVLRRLGTELTPHVSVPTTARTATVKVDGQTGPWLPSQAWPATVTGVEPLVDEDRGSLVNPVPGRAEYTITWREPEASSLIDQPIDPGAPGGLGSVGEVPPGIADLAERAVGGVRPSFQAALALERFLSTNYQVAKEPGLPTGHGWPQLRRFLLDERRGTSEQFAAAYVALARIKGIPARLVVGYRAPASPSADGTFVVRGGDILAWPEVAVRGVGWVPLDPTSSAQSGGAGGLAAAAAAARTELPPPDQLKDPVAPPGEPADELPDAAWNWPVTLAAGAAGLGGLLLVWLLGVPLATAFRAGRRRRRTGAAAVLGAWAEARDRLRAHGVPTTAGMTVRDLAGSAGSLTDPSTVDGLATLAVTVDAALWSGIPATQALADEAWSAVGTVRKGLSRRPIRARLRAAVDARVLLRP</sequence>